<dbReference type="RefSeq" id="WP_202767648.1">
    <property type="nucleotide sequence ID" value="NZ_JAESWA010000022.1"/>
</dbReference>
<dbReference type="EMBL" id="JAESWA010000022">
    <property type="protein sequence ID" value="MBL4932282.1"/>
    <property type="molecule type" value="Genomic_DNA"/>
</dbReference>
<dbReference type="InterPro" id="IPR003491">
    <property type="entry name" value="REP-like_C"/>
</dbReference>
<evidence type="ECO:0000313" key="4">
    <source>
        <dbReference type="Proteomes" id="UP000623681"/>
    </source>
</evidence>
<reference evidence="3" key="1">
    <citation type="submission" date="2021-01" db="EMBL/GenBank/DDBJ databases">
        <title>Genome public.</title>
        <authorList>
            <person name="Liu C."/>
            <person name="Sun Q."/>
        </authorList>
    </citation>
    <scope>NUCLEOTIDE SEQUENCE</scope>
    <source>
        <strain evidence="3">YIM B02565</strain>
    </source>
</reference>
<accession>A0A937FHB3</accession>
<dbReference type="GO" id="GO:0003743">
    <property type="term" value="F:translation initiation factor activity"/>
    <property type="evidence" value="ECO:0007669"/>
    <property type="project" value="UniProtKB-KW"/>
</dbReference>
<proteinExistence type="predicted"/>
<organism evidence="3 4">
    <name type="scientific">Clostridium paridis</name>
    <dbReference type="NCBI Taxonomy" id="2803863"/>
    <lineage>
        <taxon>Bacteria</taxon>
        <taxon>Bacillati</taxon>
        <taxon>Bacillota</taxon>
        <taxon>Clostridia</taxon>
        <taxon>Eubacteriales</taxon>
        <taxon>Clostridiaceae</taxon>
        <taxon>Clostridium</taxon>
    </lineage>
</organism>
<sequence length="362" mass="42632">MKPPASNTGVLSSFESYLNPVVDWVQVTFKKFKIEKIIKDVLKLEAGFFTKNDFGFYGYKYSYQFNDILVLYNGDSDVSGMGVHLQMSGKGCRQLDFYLKAQQRTWKDFFMDCFNLETKCNFSRLDVSIDDVKTYFKIPQLVKKIKAGEIVSKFKYSYNFEKLKNSDGSNAGTTLYMGSPTSNVRFRFYEKNYEQAFKQGVEVEEIGDWNRYEIQMRNENATECAKVLSRDSNILYVVKSILNNYVRFTNKSDTDKYKYRWKTWRNWERFIEDAGNLSLYIRPEPKTFEDTYRWLIKQTSNSLKTVEIIENSLGINGELIERIMNSANLKPQHYEKIVNYLKQKSQFEDMEDSLPRDIEGRS</sequence>
<dbReference type="AlphaFoldDB" id="A0A937FHB3"/>
<protein>
    <submittedName>
        <fullName evidence="3">Replication initiation factor domain-containing protein</fullName>
    </submittedName>
</protein>
<feature type="domain" description="Replication initiation protein-like C-terminal" evidence="1">
    <location>
        <begin position="121"/>
        <end position="311"/>
    </location>
</feature>
<evidence type="ECO:0000313" key="3">
    <source>
        <dbReference type="EMBL" id="MBL4932282.1"/>
    </source>
</evidence>
<keyword evidence="3" id="KW-0648">Protein biosynthesis</keyword>
<evidence type="ECO:0000259" key="1">
    <source>
        <dbReference type="Pfam" id="PF02486"/>
    </source>
</evidence>
<keyword evidence="3" id="KW-0396">Initiation factor</keyword>
<comment type="caution">
    <text evidence="3">The sequence shown here is derived from an EMBL/GenBank/DDBJ whole genome shotgun (WGS) entry which is preliminary data.</text>
</comment>
<gene>
    <name evidence="3" type="ORF">JK634_10725</name>
</gene>
<feature type="domain" description="Rolling Circle replication initiation protein N-terminal" evidence="2">
    <location>
        <begin position="21"/>
        <end position="110"/>
    </location>
</feature>
<dbReference type="Pfam" id="PF18106">
    <property type="entry name" value="Rol_Rep_N"/>
    <property type="match status" value="1"/>
</dbReference>
<dbReference type="InterPro" id="IPR040819">
    <property type="entry name" value="Rol_Rep_N"/>
</dbReference>
<dbReference type="Pfam" id="PF02486">
    <property type="entry name" value="Rep_trans"/>
    <property type="match status" value="1"/>
</dbReference>
<dbReference type="Proteomes" id="UP000623681">
    <property type="component" value="Unassembled WGS sequence"/>
</dbReference>
<keyword evidence="4" id="KW-1185">Reference proteome</keyword>
<evidence type="ECO:0000259" key="2">
    <source>
        <dbReference type="Pfam" id="PF18106"/>
    </source>
</evidence>
<name>A0A937FHB3_9CLOT</name>